<dbReference type="Proteomes" id="UP000028181">
    <property type="component" value="Plasmid pHAMBI540a"/>
</dbReference>
<dbReference type="AlphaFoldDB" id="A0A068T160"/>
<sequence>MAHFHVIGGGARKVAYPTVRRINVADVFTSLRQGLDDFWTKPSHYVFLCLIYPMAGVVLAYWTSGANALPLLFPLMSGFALIGPIAALGLYEISRRRELGLDTSWQHALEIRHSPAVPAILAIGLMLAVIFILWLLTAQSLYVSLFGPGRPESLMIFVNEVFATSRGWQLILYGNAVGFLFALAVLCTTVVAFPLLLDRDTGAATAVYTSMKAFAVNPMEFILWGLIVAVLLVVGFAMFFAGLAIVIPVLGHATWHLYRKVVEPESGLGSSSGR</sequence>
<dbReference type="PATRIC" id="fig|1028800.3.peg.6172"/>
<keyword evidence="1" id="KW-0472">Membrane</keyword>
<feature type="transmembrane region" description="Helical" evidence="1">
    <location>
        <begin position="68"/>
        <end position="91"/>
    </location>
</feature>
<evidence type="ECO:0000313" key="3">
    <source>
        <dbReference type="Proteomes" id="UP000028181"/>
    </source>
</evidence>
<dbReference type="OrthoDB" id="9809543at2"/>
<dbReference type="HOGENOM" id="CLU_067791_0_0_5"/>
<feature type="transmembrane region" description="Helical" evidence="1">
    <location>
        <begin position="170"/>
        <end position="197"/>
    </location>
</feature>
<feature type="transmembrane region" description="Helical" evidence="1">
    <location>
        <begin position="221"/>
        <end position="250"/>
    </location>
</feature>
<dbReference type="EMBL" id="HG938354">
    <property type="protein sequence ID" value="CDN52192.1"/>
    <property type="molecule type" value="Genomic_DNA"/>
</dbReference>
<dbReference type="GeneID" id="24261272"/>
<dbReference type="KEGG" id="ngg:RG540_PA15160"/>
<feature type="transmembrane region" description="Helical" evidence="1">
    <location>
        <begin position="116"/>
        <end position="135"/>
    </location>
</feature>
<feature type="transmembrane region" description="Helical" evidence="1">
    <location>
        <begin position="45"/>
        <end position="62"/>
    </location>
</feature>
<keyword evidence="1" id="KW-0812">Transmembrane</keyword>
<evidence type="ECO:0000313" key="2">
    <source>
        <dbReference type="EMBL" id="CDN52192.1"/>
    </source>
</evidence>
<gene>
    <name evidence="2" type="ORF">RG540_PA15160</name>
</gene>
<dbReference type="Pfam" id="PF09955">
    <property type="entry name" value="DUF2189"/>
    <property type="match status" value="1"/>
</dbReference>
<dbReference type="eggNOG" id="COG5473">
    <property type="taxonomic scope" value="Bacteria"/>
</dbReference>
<keyword evidence="1" id="KW-1133">Transmembrane helix</keyword>
<evidence type="ECO:0000256" key="1">
    <source>
        <dbReference type="SAM" id="Phobius"/>
    </source>
</evidence>
<keyword evidence="2" id="KW-0614">Plasmid</keyword>
<keyword evidence="3" id="KW-1185">Reference proteome</keyword>
<protein>
    <submittedName>
        <fullName evidence="2">Putative cytochrome c oxidase, subunit I</fullName>
    </submittedName>
</protein>
<geneLocation type="plasmid" evidence="3">
    <name>II</name>
</geneLocation>
<dbReference type="InterPro" id="IPR018692">
    <property type="entry name" value="DUF2189"/>
</dbReference>
<name>A0A068T160_NEOGA</name>
<accession>A0A068T160</accession>
<proteinExistence type="predicted"/>
<organism evidence="2 3">
    <name type="scientific">Neorhizobium galegae bv. orientalis str. HAMBI 540</name>
    <dbReference type="NCBI Taxonomy" id="1028800"/>
    <lineage>
        <taxon>Bacteria</taxon>
        <taxon>Pseudomonadati</taxon>
        <taxon>Pseudomonadota</taxon>
        <taxon>Alphaproteobacteria</taxon>
        <taxon>Hyphomicrobiales</taxon>
        <taxon>Rhizobiaceae</taxon>
        <taxon>Rhizobium/Agrobacterium group</taxon>
        <taxon>Neorhizobium</taxon>
    </lineage>
</organism>
<dbReference type="RefSeq" id="WP_041366039.1">
    <property type="nucleotide sequence ID" value="NZ_HG938354.1"/>
</dbReference>
<reference evidence="3" key="1">
    <citation type="journal article" date="2014" name="BMC Genomics">
        <title>Genome sequencing of two Neorhizobium galegae strains reveals a noeT gene responsible for the unusual acetylation of the nodulation factors.</title>
        <authorList>
            <person name="Osterman J."/>
            <person name="Marsh J."/>
            <person name="Laine P.K."/>
            <person name="Zeng Z."/>
            <person name="Alatalo E."/>
            <person name="Sullivan J.T."/>
            <person name="Young J.P."/>
            <person name="Thomas-Oates J."/>
            <person name="Paulin L."/>
            <person name="Lindstrom K."/>
        </authorList>
    </citation>
    <scope>NUCLEOTIDE SEQUENCE [LARGE SCALE GENOMIC DNA]</scope>
    <source>
        <strain evidence="3">HAMBI 540</strain>
    </source>
</reference>